<evidence type="ECO:0000313" key="1">
    <source>
        <dbReference type="EMBL" id="PTQ56090.1"/>
    </source>
</evidence>
<sequence>MEQRKTTIRVVAVHSGNAHVAIRGSVERQFAVDFGLVSARMAAALGTIAAAKLIAHEAGPRHVVAVSTGNLDFARYALREREPRDREMRLILDHMWKTLDRFDGWSLAYHPAKRHRLHGSPAAKDFPRGVFPWLKAEIRPAGERIVVQLPDCPAVQKQFAASIRSAVLKDGRFFVPAAAEKVVRAWVAAVTVTGGKEGKSDARQGTVG</sequence>
<accession>A0A2R6Y0A2</accession>
<gene>
    <name evidence="1" type="ORF">BSOLF_0832</name>
</gene>
<dbReference type="EMBL" id="PEBX01000046">
    <property type="protein sequence ID" value="PTQ56090.1"/>
    <property type="molecule type" value="Genomic_DNA"/>
</dbReference>
<evidence type="ECO:0000313" key="2">
    <source>
        <dbReference type="Proteomes" id="UP000244338"/>
    </source>
</evidence>
<dbReference type="AlphaFoldDB" id="A0A2R6Y0A2"/>
<dbReference type="Proteomes" id="UP000244338">
    <property type="component" value="Unassembled WGS sequence"/>
</dbReference>
<organism evidence="1 2">
    <name type="scientific">Candidatus Carbonibacillus altaicus</name>
    <dbReference type="NCBI Taxonomy" id="2163959"/>
    <lineage>
        <taxon>Bacteria</taxon>
        <taxon>Bacillati</taxon>
        <taxon>Bacillota</taxon>
        <taxon>Bacilli</taxon>
        <taxon>Bacillales</taxon>
        <taxon>Candidatus Carbonibacillus</taxon>
    </lineage>
</organism>
<reference evidence="2" key="1">
    <citation type="journal article" date="2018" name="Sci. Rep.">
        <title>Lignite coal burning seam in the remote Altai Mountains harbors a hydrogen-driven thermophilic microbial community.</title>
        <authorList>
            <person name="Kadnikov V.V."/>
            <person name="Mardanov A.V."/>
            <person name="Ivasenko D.A."/>
            <person name="Antsiferov D.V."/>
            <person name="Beletsky A.V."/>
            <person name="Karnachuk O.V."/>
            <person name="Ravin N.V."/>
        </authorList>
    </citation>
    <scope>NUCLEOTIDE SEQUENCE [LARGE SCALE GENOMIC DNA]</scope>
</reference>
<name>A0A2R6Y0A2_9BACL</name>
<proteinExistence type="predicted"/>
<protein>
    <submittedName>
        <fullName evidence="1">Uncharacterized protein</fullName>
    </submittedName>
</protein>
<comment type="caution">
    <text evidence="1">The sequence shown here is derived from an EMBL/GenBank/DDBJ whole genome shotgun (WGS) entry which is preliminary data.</text>
</comment>